<keyword evidence="3" id="KW-1185">Reference proteome</keyword>
<feature type="region of interest" description="Disordered" evidence="1">
    <location>
        <begin position="25"/>
        <end position="47"/>
    </location>
</feature>
<sequence>MKSFQGLFAQALYLAAMPLENNALQQAEPNEVPATTGECTKETTQTT</sequence>
<name>A0ABZ0JZD6_9GAMM</name>
<evidence type="ECO:0000313" key="2">
    <source>
        <dbReference type="EMBL" id="WOT05601.1"/>
    </source>
</evidence>
<proteinExistence type="predicted"/>
<evidence type="ECO:0000256" key="1">
    <source>
        <dbReference type="SAM" id="MobiDB-lite"/>
    </source>
</evidence>
<dbReference type="EMBL" id="CP136522">
    <property type="protein sequence ID" value="WOT05601.1"/>
    <property type="molecule type" value="Genomic_DNA"/>
</dbReference>
<evidence type="ECO:0000313" key="3">
    <source>
        <dbReference type="Proteomes" id="UP001529491"/>
    </source>
</evidence>
<accession>A0ABZ0JZD6</accession>
<reference evidence="2 3" key="1">
    <citation type="submission" date="2023-10" db="EMBL/GenBank/DDBJ databases">
        <title>Complete genome sequence of Shewanella sp. DAU334.</title>
        <authorList>
            <person name="Lee Y.-S."/>
            <person name="Jeong H.-R."/>
            <person name="Hwang E.-J."/>
            <person name="Choi Y.-L."/>
            <person name="Kim G.-D."/>
        </authorList>
    </citation>
    <scope>NUCLEOTIDE SEQUENCE [LARGE SCALE GENOMIC DNA]</scope>
    <source>
        <strain evidence="2 3">DAU334</strain>
    </source>
</reference>
<feature type="compositionally biased region" description="Low complexity" evidence="1">
    <location>
        <begin position="35"/>
        <end position="47"/>
    </location>
</feature>
<protein>
    <submittedName>
        <fullName evidence="2">Uncharacterized protein</fullName>
    </submittedName>
</protein>
<organism evidence="2 3">
    <name type="scientific">Shewanella youngdeokensis</name>
    <dbReference type="NCBI Taxonomy" id="2999068"/>
    <lineage>
        <taxon>Bacteria</taxon>
        <taxon>Pseudomonadati</taxon>
        <taxon>Pseudomonadota</taxon>
        <taxon>Gammaproteobacteria</taxon>
        <taxon>Alteromonadales</taxon>
        <taxon>Shewanellaceae</taxon>
        <taxon>Shewanella</taxon>
    </lineage>
</organism>
<dbReference type="RefSeq" id="WP_310469864.1">
    <property type="nucleotide sequence ID" value="NZ_CP136522.1"/>
</dbReference>
<dbReference type="Proteomes" id="UP001529491">
    <property type="component" value="Chromosome"/>
</dbReference>
<gene>
    <name evidence="2" type="ORF">RGE70_01870</name>
</gene>